<dbReference type="EMBL" id="FQXN01000001">
    <property type="protein sequence ID" value="SHH20782.1"/>
    <property type="molecule type" value="Genomic_DNA"/>
</dbReference>
<dbReference type="Proteomes" id="UP000242592">
    <property type="component" value="Unassembled WGS sequence"/>
</dbReference>
<dbReference type="STRING" id="1123380.SAMN02745199_0311"/>
<dbReference type="AlphaFoldDB" id="A0A1M5R369"/>
<evidence type="ECO:0000313" key="2">
    <source>
        <dbReference type="Proteomes" id="UP000242592"/>
    </source>
</evidence>
<evidence type="ECO:0000313" key="1">
    <source>
        <dbReference type="EMBL" id="SHH20782.1"/>
    </source>
</evidence>
<reference evidence="2" key="1">
    <citation type="submission" date="2016-11" db="EMBL/GenBank/DDBJ databases">
        <authorList>
            <person name="Varghese N."/>
            <person name="Submissions S."/>
        </authorList>
    </citation>
    <scope>NUCLEOTIDE SEQUENCE [LARGE SCALE GENOMIC DNA]</scope>
    <source>
        <strain evidence="2">DSM 15807</strain>
    </source>
</reference>
<proteinExistence type="predicted"/>
<dbReference type="OrthoDB" id="47399at2"/>
<protein>
    <submittedName>
        <fullName evidence="1">Uncharacterized protein</fullName>
    </submittedName>
</protein>
<accession>A0A1M5R369</accession>
<sequence>MYLNQKICTKCGGKCCKYFPGIALPKDFGNSKEEIFKNLSIALKSGKWCIDWIDRNKNLYYVRPSIKGKEGILFDNSISGKCTFLTDKGCNLIPNNRPTGCLLLEPIEFGNCIPHLDRFEAAKQWKQYLEILFNAAIEAEKVDIEF</sequence>
<name>A0A1M5R369_9BACT</name>
<organism evidence="1 2">
    <name type="scientific">Thermosipho atlanticus DSM 15807</name>
    <dbReference type="NCBI Taxonomy" id="1123380"/>
    <lineage>
        <taxon>Bacteria</taxon>
        <taxon>Thermotogati</taxon>
        <taxon>Thermotogota</taxon>
        <taxon>Thermotogae</taxon>
        <taxon>Thermotogales</taxon>
        <taxon>Fervidobacteriaceae</taxon>
        <taxon>Thermosipho</taxon>
    </lineage>
</organism>
<dbReference type="RefSeq" id="WP_073071385.1">
    <property type="nucleotide sequence ID" value="NZ_FQXN01000001.1"/>
</dbReference>
<keyword evidence="2" id="KW-1185">Reference proteome</keyword>
<gene>
    <name evidence="1" type="ORF">SAMN02745199_0311</name>
</gene>